<dbReference type="SUPFAM" id="SSF50965">
    <property type="entry name" value="Galactose oxidase, central domain"/>
    <property type="match status" value="1"/>
</dbReference>
<dbReference type="Gramene" id="rna2368">
    <property type="protein sequence ID" value="RHN78722.1"/>
    <property type="gene ID" value="gene2368"/>
</dbReference>
<name>A0A396JMX2_MEDTR</name>
<feature type="domain" description="F-box associated beta-propeller type 1" evidence="1">
    <location>
        <begin position="123"/>
        <end position="354"/>
    </location>
</feature>
<dbReference type="InterPro" id="IPR050796">
    <property type="entry name" value="SCF_F-box_component"/>
</dbReference>
<evidence type="ECO:0000313" key="2">
    <source>
        <dbReference type="EMBL" id="RHN78722.1"/>
    </source>
</evidence>
<dbReference type="EMBL" id="PSQE01000001">
    <property type="protein sequence ID" value="RHN78722.1"/>
    <property type="molecule type" value="Genomic_DNA"/>
</dbReference>
<dbReference type="InterPro" id="IPR017451">
    <property type="entry name" value="F-box-assoc_interact_dom"/>
</dbReference>
<reference evidence="2" key="1">
    <citation type="journal article" date="2018" name="Nat. Plants">
        <title>Whole-genome landscape of Medicago truncatula symbiotic genes.</title>
        <authorList>
            <person name="Pecrix Y."/>
            <person name="Gamas P."/>
            <person name="Carrere S."/>
        </authorList>
    </citation>
    <scope>NUCLEOTIDE SEQUENCE</scope>
    <source>
        <tissue evidence="2">Leaves</tissue>
    </source>
</reference>
<dbReference type="InterPro" id="IPR036047">
    <property type="entry name" value="F-box-like_dom_sf"/>
</dbReference>
<dbReference type="Proteomes" id="UP000265566">
    <property type="component" value="Chromosome 1"/>
</dbReference>
<dbReference type="SUPFAM" id="SSF81383">
    <property type="entry name" value="F-box domain"/>
    <property type="match status" value="1"/>
</dbReference>
<organism evidence="2">
    <name type="scientific">Medicago truncatula</name>
    <name type="common">Barrel medic</name>
    <name type="synonym">Medicago tribuloides</name>
    <dbReference type="NCBI Taxonomy" id="3880"/>
    <lineage>
        <taxon>Eukaryota</taxon>
        <taxon>Viridiplantae</taxon>
        <taxon>Streptophyta</taxon>
        <taxon>Embryophyta</taxon>
        <taxon>Tracheophyta</taxon>
        <taxon>Spermatophyta</taxon>
        <taxon>Magnoliopsida</taxon>
        <taxon>eudicotyledons</taxon>
        <taxon>Gunneridae</taxon>
        <taxon>Pentapetalae</taxon>
        <taxon>rosids</taxon>
        <taxon>fabids</taxon>
        <taxon>Fabales</taxon>
        <taxon>Fabaceae</taxon>
        <taxon>Papilionoideae</taxon>
        <taxon>50 kb inversion clade</taxon>
        <taxon>NPAAA clade</taxon>
        <taxon>Hologalegina</taxon>
        <taxon>IRL clade</taxon>
        <taxon>Trifolieae</taxon>
        <taxon>Medicago</taxon>
    </lineage>
</organism>
<dbReference type="InterPro" id="IPR015915">
    <property type="entry name" value="Kelch-typ_b-propeller"/>
</dbReference>
<dbReference type="InterPro" id="IPR006527">
    <property type="entry name" value="F-box-assoc_dom_typ1"/>
</dbReference>
<comment type="caution">
    <text evidence="2">The sequence shown here is derived from an EMBL/GenBank/DDBJ whole genome shotgun (WGS) entry which is preliminary data.</text>
</comment>
<dbReference type="OrthoDB" id="1430190at2759"/>
<protein>
    <submittedName>
        <fullName evidence="2">Putative F-box domain, galactose oxidase/kelch, beta-propeller, F-box associated interaction</fullName>
    </submittedName>
</protein>
<accession>A0A396JMX2</accession>
<dbReference type="InterPro" id="IPR011043">
    <property type="entry name" value="Gal_Oxase/kelch_b-propeller"/>
</dbReference>
<dbReference type="AlphaFoldDB" id="A0A396JMX2"/>
<gene>
    <name evidence="2" type="ORF">MtrunA17_Chr1g0169051</name>
</gene>
<dbReference type="Gene3D" id="2.120.10.80">
    <property type="entry name" value="Kelch-type beta propeller"/>
    <property type="match status" value="1"/>
</dbReference>
<evidence type="ECO:0000259" key="1">
    <source>
        <dbReference type="Pfam" id="PF07734"/>
    </source>
</evidence>
<dbReference type="PANTHER" id="PTHR31672">
    <property type="entry name" value="BNACNNG10540D PROTEIN"/>
    <property type="match status" value="1"/>
</dbReference>
<sequence>MALVPNRKKVSCSSSYIHDDIAFGILSKLPIKSLKQFTCVRKSWSLLFQNPNFIQKFRNNLVTKSHSPYDDDHDDDVCFLFIWVVFPSLFYSISGEKFENEVKLDLPPQFDDIFHLVLGSSINGIICVYDYVDQSNVALWNRATGENKVIPPRLSERLPNFVEDFHLCGFGYDHVTNDYKVIQHVSLRPILDGRVREEDLPMTPDRFWEIYSLRSNSWRRLVVDMPVPNSNSTNVYLNGMCHWFGLSDGKSFSVVSYNLSNEMFFTTPVDCHARSFSNLMVLNGYIALTTKCYDDKFFNISVLGEIGVKESWTKLFEFGSMPWIDLSLDVWMKGKIFLSQINGKVACFDLTTEEVIEEIDFKGDSKNCLIVPYKKNFGTTGEVDN</sequence>
<proteinExistence type="predicted"/>
<dbReference type="NCBIfam" id="TIGR01640">
    <property type="entry name" value="F_box_assoc_1"/>
    <property type="match status" value="1"/>
</dbReference>
<dbReference type="Pfam" id="PF07734">
    <property type="entry name" value="FBA_1"/>
    <property type="match status" value="1"/>
</dbReference>
<dbReference type="PANTHER" id="PTHR31672:SF13">
    <property type="entry name" value="F-BOX PROTEIN CPR30-LIKE"/>
    <property type="match status" value="1"/>
</dbReference>